<organism evidence="1 2">
    <name type="scientific">Frondihabitans peucedani</name>
    <dbReference type="NCBI Taxonomy" id="598626"/>
    <lineage>
        <taxon>Bacteria</taxon>
        <taxon>Bacillati</taxon>
        <taxon>Actinomycetota</taxon>
        <taxon>Actinomycetes</taxon>
        <taxon>Micrococcales</taxon>
        <taxon>Microbacteriaceae</taxon>
        <taxon>Frondihabitans</taxon>
    </lineage>
</organism>
<evidence type="ECO:0008006" key="3">
    <source>
        <dbReference type="Google" id="ProtNLM"/>
    </source>
</evidence>
<dbReference type="SUPFAM" id="SSF55961">
    <property type="entry name" value="Bet v1-like"/>
    <property type="match status" value="1"/>
</dbReference>
<accession>A0ABP8E287</accession>
<evidence type="ECO:0000313" key="1">
    <source>
        <dbReference type="EMBL" id="GAA4266318.1"/>
    </source>
</evidence>
<dbReference type="EMBL" id="BAABAU010000001">
    <property type="protein sequence ID" value="GAA4266318.1"/>
    <property type="molecule type" value="Genomic_DNA"/>
</dbReference>
<sequence>MHTVPMHVQLKLTLAASPDTVRDALANPEVMVAVTRPIVVYRSEEPGGFPRRWDDTARRVSARILGVLPLGRTHVDLRWYEVGDAVVQEDTGRGIDGSFSIMRIRHRMAVSKAPLSSGLPRGTLLRDRLEFHAGVFTPFLWPGLWLMWQWRGFRMRQLAPTWTKR</sequence>
<gene>
    <name evidence="1" type="ORF">GCM10022256_19300</name>
</gene>
<dbReference type="Proteomes" id="UP001501594">
    <property type="component" value="Unassembled WGS sequence"/>
</dbReference>
<comment type="caution">
    <text evidence="1">The sequence shown here is derived from an EMBL/GenBank/DDBJ whole genome shotgun (WGS) entry which is preliminary data.</text>
</comment>
<keyword evidence="2" id="KW-1185">Reference proteome</keyword>
<evidence type="ECO:0000313" key="2">
    <source>
        <dbReference type="Proteomes" id="UP001501594"/>
    </source>
</evidence>
<name>A0ABP8E287_9MICO</name>
<proteinExistence type="predicted"/>
<protein>
    <recommendedName>
        <fullName evidence="3">Polyketide cyclase / dehydrase and lipid transport</fullName>
    </recommendedName>
</protein>
<reference evidence="2" key="1">
    <citation type="journal article" date="2019" name="Int. J. Syst. Evol. Microbiol.">
        <title>The Global Catalogue of Microorganisms (GCM) 10K type strain sequencing project: providing services to taxonomists for standard genome sequencing and annotation.</title>
        <authorList>
            <consortium name="The Broad Institute Genomics Platform"/>
            <consortium name="The Broad Institute Genome Sequencing Center for Infectious Disease"/>
            <person name="Wu L."/>
            <person name="Ma J."/>
        </authorList>
    </citation>
    <scope>NUCLEOTIDE SEQUENCE [LARGE SCALE GENOMIC DNA]</scope>
    <source>
        <strain evidence="2">JCM 17442</strain>
    </source>
</reference>